<keyword evidence="1" id="KW-0812">Transmembrane</keyword>
<organism evidence="2">
    <name type="scientific">Rhizophora mucronata</name>
    <name type="common">Asiatic mangrove</name>
    <dbReference type="NCBI Taxonomy" id="61149"/>
    <lineage>
        <taxon>Eukaryota</taxon>
        <taxon>Viridiplantae</taxon>
        <taxon>Streptophyta</taxon>
        <taxon>Embryophyta</taxon>
        <taxon>Tracheophyta</taxon>
        <taxon>Spermatophyta</taxon>
        <taxon>Magnoliopsida</taxon>
        <taxon>eudicotyledons</taxon>
        <taxon>Gunneridae</taxon>
        <taxon>Pentapetalae</taxon>
        <taxon>rosids</taxon>
        <taxon>fabids</taxon>
        <taxon>Malpighiales</taxon>
        <taxon>Rhizophoraceae</taxon>
        <taxon>Rhizophora</taxon>
    </lineage>
</organism>
<proteinExistence type="predicted"/>
<feature type="transmembrane region" description="Helical" evidence="1">
    <location>
        <begin position="15"/>
        <end position="40"/>
    </location>
</feature>
<accession>A0A2P2QN12</accession>
<feature type="transmembrane region" description="Helical" evidence="1">
    <location>
        <begin position="52"/>
        <end position="71"/>
    </location>
</feature>
<evidence type="ECO:0000313" key="2">
    <source>
        <dbReference type="EMBL" id="MBX68297.1"/>
    </source>
</evidence>
<dbReference type="AlphaFoldDB" id="A0A2P2QN12"/>
<name>A0A2P2QN12_RHIMU</name>
<keyword evidence="1" id="KW-1133">Transmembrane helix</keyword>
<reference evidence="2" key="1">
    <citation type="submission" date="2018-02" db="EMBL/GenBank/DDBJ databases">
        <title>Rhizophora mucronata_Transcriptome.</title>
        <authorList>
            <person name="Meera S.P."/>
            <person name="Sreeshan A."/>
            <person name="Augustine A."/>
        </authorList>
    </citation>
    <scope>NUCLEOTIDE SEQUENCE</scope>
    <source>
        <tissue evidence="2">Leaf</tissue>
    </source>
</reference>
<dbReference type="EMBL" id="GGEC01087813">
    <property type="protein sequence ID" value="MBX68297.1"/>
    <property type="molecule type" value="Transcribed_RNA"/>
</dbReference>
<keyword evidence="1" id="KW-0472">Membrane</keyword>
<evidence type="ECO:0000256" key="1">
    <source>
        <dbReference type="SAM" id="Phobius"/>
    </source>
</evidence>
<sequence length="77" mass="8698">MLFPVYILWQLAGALYYWLMAAGCCLVFHGFVGFGFCFSLPFPPSKIYLDSLVYETFVTIGVTVSSFVNYFHTGSFV</sequence>
<protein>
    <submittedName>
        <fullName evidence="2">Uncharacterized protein</fullName>
    </submittedName>
</protein>